<proteinExistence type="predicted"/>
<name>A0A3D2X8Q6_9FIRM</name>
<evidence type="ECO:0000313" key="1">
    <source>
        <dbReference type="EMBL" id="HCL03107.1"/>
    </source>
</evidence>
<sequence>MSSRNIELIGYDSNLKTVNKIAFFAEQDQEGNVFFKAESQNSSDIAALSIVYDQDEAFSEFCTLLMKVLTLQVNKLSIIKQ</sequence>
<accession>A0A3D2X8Q6</accession>
<dbReference type="AlphaFoldDB" id="A0A3D2X8Q6"/>
<evidence type="ECO:0000313" key="2">
    <source>
        <dbReference type="Proteomes" id="UP000262969"/>
    </source>
</evidence>
<organism evidence="1 2">
    <name type="scientific">Lachnoclostridium phytofermentans</name>
    <dbReference type="NCBI Taxonomy" id="66219"/>
    <lineage>
        <taxon>Bacteria</taxon>
        <taxon>Bacillati</taxon>
        <taxon>Bacillota</taxon>
        <taxon>Clostridia</taxon>
        <taxon>Lachnospirales</taxon>
        <taxon>Lachnospiraceae</taxon>
    </lineage>
</organism>
<reference evidence="1 2" key="1">
    <citation type="journal article" date="2018" name="Nat. Biotechnol.">
        <title>A standardized bacterial taxonomy based on genome phylogeny substantially revises the tree of life.</title>
        <authorList>
            <person name="Parks D.H."/>
            <person name="Chuvochina M."/>
            <person name="Waite D.W."/>
            <person name="Rinke C."/>
            <person name="Skarshewski A."/>
            <person name="Chaumeil P.A."/>
            <person name="Hugenholtz P."/>
        </authorList>
    </citation>
    <scope>NUCLEOTIDE SEQUENCE [LARGE SCALE GENOMIC DNA]</scope>
    <source>
        <strain evidence="1">UBA11728</strain>
    </source>
</reference>
<dbReference type="Proteomes" id="UP000262969">
    <property type="component" value="Unassembled WGS sequence"/>
</dbReference>
<gene>
    <name evidence="1" type="ORF">DHW61_11990</name>
</gene>
<protein>
    <submittedName>
        <fullName evidence="1">Uncharacterized protein</fullName>
    </submittedName>
</protein>
<comment type="caution">
    <text evidence="1">The sequence shown here is derived from an EMBL/GenBank/DDBJ whole genome shotgun (WGS) entry which is preliminary data.</text>
</comment>
<dbReference type="EMBL" id="DPVV01000400">
    <property type="protein sequence ID" value="HCL03107.1"/>
    <property type="molecule type" value="Genomic_DNA"/>
</dbReference>